<dbReference type="SUPFAM" id="SSF47954">
    <property type="entry name" value="Cyclin-like"/>
    <property type="match status" value="1"/>
</dbReference>
<dbReference type="AlphaFoldDB" id="A0AAV5RUD8"/>
<evidence type="ECO:0000256" key="1">
    <source>
        <dbReference type="SAM" id="MobiDB-lite"/>
    </source>
</evidence>
<dbReference type="FunFam" id="1.10.472.10:FF:000085">
    <property type="entry name" value="Pho80p cyclin"/>
    <property type="match status" value="1"/>
</dbReference>
<dbReference type="Proteomes" id="UP001377567">
    <property type="component" value="Unassembled WGS sequence"/>
</dbReference>
<name>A0AAV5RUD8_MAUHU</name>
<evidence type="ECO:0000313" key="2">
    <source>
        <dbReference type="EMBL" id="GMM55259.1"/>
    </source>
</evidence>
<organism evidence="2 3">
    <name type="scientific">Maudiozyma humilis</name>
    <name type="common">Sour dough yeast</name>
    <name type="synonym">Kazachstania humilis</name>
    <dbReference type="NCBI Taxonomy" id="51915"/>
    <lineage>
        <taxon>Eukaryota</taxon>
        <taxon>Fungi</taxon>
        <taxon>Dikarya</taxon>
        <taxon>Ascomycota</taxon>
        <taxon>Saccharomycotina</taxon>
        <taxon>Saccharomycetes</taxon>
        <taxon>Saccharomycetales</taxon>
        <taxon>Saccharomycetaceae</taxon>
        <taxon>Maudiozyma</taxon>
    </lineage>
</organism>
<gene>
    <name evidence="2" type="ORF">DAKH74_018750</name>
</gene>
<dbReference type="GO" id="GO:0000307">
    <property type="term" value="C:cyclin-dependent protein kinase holoenzyme complex"/>
    <property type="evidence" value="ECO:0007669"/>
    <property type="project" value="UniProtKB-ARBA"/>
</dbReference>
<dbReference type="InterPro" id="IPR036915">
    <property type="entry name" value="Cyclin-like_sf"/>
</dbReference>
<dbReference type="EMBL" id="BTGD01000005">
    <property type="protein sequence ID" value="GMM55259.1"/>
    <property type="molecule type" value="Genomic_DNA"/>
</dbReference>
<feature type="region of interest" description="Disordered" evidence="1">
    <location>
        <begin position="252"/>
        <end position="321"/>
    </location>
</feature>
<evidence type="ECO:0000313" key="3">
    <source>
        <dbReference type="Proteomes" id="UP001377567"/>
    </source>
</evidence>
<feature type="compositionally biased region" description="Basic and acidic residues" evidence="1">
    <location>
        <begin position="270"/>
        <end position="290"/>
    </location>
</feature>
<comment type="caution">
    <text evidence="2">The sequence shown here is derived from an EMBL/GenBank/DDBJ whole genome shotgun (WGS) entry which is preliminary data.</text>
</comment>
<protein>
    <submittedName>
        <fullName evidence="2">Pho80 protein</fullName>
    </submittedName>
</protein>
<dbReference type="GO" id="GO:0005634">
    <property type="term" value="C:nucleus"/>
    <property type="evidence" value="ECO:0007669"/>
    <property type="project" value="TreeGrafter"/>
</dbReference>
<dbReference type="Pfam" id="PF08613">
    <property type="entry name" value="Cyclin"/>
    <property type="match status" value="1"/>
</dbReference>
<dbReference type="PANTHER" id="PTHR15615:SF117">
    <property type="entry name" value="PHO85 CYCLIN PHO80"/>
    <property type="match status" value="1"/>
</dbReference>
<dbReference type="InterPro" id="IPR013922">
    <property type="entry name" value="Cyclin_PHO80-like"/>
</dbReference>
<proteinExistence type="predicted"/>
<keyword evidence="3" id="KW-1185">Reference proteome</keyword>
<reference evidence="2 3" key="1">
    <citation type="journal article" date="2023" name="Elife">
        <title>Identification of key yeast species and microbe-microbe interactions impacting larval growth of Drosophila in the wild.</title>
        <authorList>
            <person name="Mure A."/>
            <person name="Sugiura Y."/>
            <person name="Maeda R."/>
            <person name="Honda K."/>
            <person name="Sakurai N."/>
            <person name="Takahashi Y."/>
            <person name="Watada M."/>
            <person name="Katoh T."/>
            <person name="Gotoh A."/>
            <person name="Gotoh Y."/>
            <person name="Taniguchi I."/>
            <person name="Nakamura K."/>
            <person name="Hayashi T."/>
            <person name="Katayama T."/>
            <person name="Uemura T."/>
            <person name="Hattori Y."/>
        </authorList>
    </citation>
    <scope>NUCLEOTIDE SEQUENCE [LARGE SCALE GENOMIC DNA]</scope>
    <source>
        <strain evidence="2 3">KH-74</strain>
    </source>
</reference>
<dbReference type="Gene3D" id="1.10.472.10">
    <property type="entry name" value="Cyclin-like"/>
    <property type="match status" value="1"/>
</dbReference>
<accession>A0AAV5RUD8</accession>
<dbReference type="PANTHER" id="PTHR15615">
    <property type="match status" value="1"/>
</dbReference>
<sequence>MNTKADPTEVAEIKKDTSDVSTVILPTQFLKCSRSDLIVLISRMLVFLIQINDTHENHEEQANGASETILTRFHSSTPPNISIYNYLLRLTKYSALEASVLLTSVYYIDLLSSIYPAFTLNSLTAHRFLLTATSVASKGLCDSFCTNAHYAKVGGVQCSELNILEEEFLRKVKYRVIPRDDNITLCKLEHQQKEFTVPDTNVIGTVLPPTVSLENSGYNVLDMYYKKMIQLVGSYSSSPDKTRKVNYKLEQPTILSTETDPPHSLYDHPTTLHDRSASKRPYDISNEKYADNSAFGQTVSGNQKKKHVTQDIREQNHSQER</sequence>
<dbReference type="GO" id="GO:0019901">
    <property type="term" value="F:protein kinase binding"/>
    <property type="evidence" value="ECO:0007669"/>
    <property type="project" value="InterPro"/>
</dbReference>
<feature type="compositionally biased region" description="Basic and acidic residues" evidence="1">
    <location>
        <begin position="308"/>
        <end position="321"/>
    </location>
</feature>
<dbReference type="GO" id="GO:0016538">
    <property type="term" value="F:cyclin-dependent protein serine/threonine kinase regulator activity"/>
    <property type="evidence" value="ECO:0007669"/>
    <property type="project" value="TreeGrafter"/>
</dbReference>
<dbReference type="CDD" id="cd20558">
    <property type="entry name" value="CYCLIN_ScPCL7-like"/>
    <property type="match status" value="1"/>
</dbReference>